<evidence type="ECO:0000313" key="2">
    <source>
        <dbReference type="Proteomes" id="UP001462640"/>
    </source>
</evidence>
<keyword evidence="2" id="KW-1185">Reference proteome</keyword>
<reference evidence="1 2" key="1">
    <citation type="submission" date="2024-05" db="EMBL/GenBank/DDBJ databases">
        <title>Roseateles sp. 2.12 16S ribosomal RNA gene Genome sequencing and assembly.</title>
        <authorList>
            <person name="Woo H."/>
        </authorList>
    </citation>
    <scope>NUCLEOTIDE SEQUENCE [LARGE SCALE GENOMIC DNA]</scope>
    <source>
        <strain evidence="1 2">2.12</strain>
    </source>
</reference>
<proteinExistence type="predicted"/>
<comment type="caution">
    <text evidence="1">The sequence shown here is derived from an EMBL/GenBank/DDBJ whole genome shotgun (WGS) entry which is preliminary data.</text>
</comment>
<evidence type="ECO:0000313" key="1">
    <source>
        <dbReference type="EMBL" id="MEO3711498.1"/>
    </source>
</evidence>
<dbReference type="Proteomes" id="UP001462640">
    <property type="component" value="Unassembled WGS sequence"/>
</dbReference>
<name>A0ABV0G8V9_9BURK</name>
<protein>
    <recommendedName>
        <fullName evidence="3">JAB domain-containing protein</fullName>
    </recommendedName>
</protein>
<evidence type="ECO:0008006" key="3">
    <source>
        <dbReference type="Google" id="ProtNLM"/>
    </source>
</evidence>
<dbReference type="RefSeq" id="WP_347605348.1">
    <property type="nucleotide sequence ID" value="NZ_JBDPZC010000001.1"/>
</dbReference>
<dbReference type="EMBL" id="JBDPZC010000001">
    <property type="protein sequence ID" value="MEO3711498.1"/>
    <property type="molecule type" value="Genomic_DNA"/>
</dbReference>
<sequence length="109" mass="12085">MPYDDLDPEALTKGYVRLGTAAFTRLWAVCAARQQMVVADVHTHPRGPYQSLSDRTNPMVSQAGHMALIVPRYAQGKVTPRSVSVNVYLGAKSWASYLDLEAETRIHLV</sequence>
<gene>
    <name evidence="1" type="ORF">ABDJ40_01815</name>
</gene>
<organism evidence="1 2">
    <name type="scientific">Roseateles flavus</name>
    <dbReference type="NCBI Taxonomy" id="3149041"/>
    <lineage>
        <taxon>Bacteria</taxon>
        <taxon>Pseudomonadati</taxon>
        <taxon>Pseudomonadota</taxon>
        <taxon>Betaproteobacteria</taxon>
        <taxon>Burkholderiales</taxon>
        <taxon>Sphaerotilaceae</taxon>
        <taxon>Roseateles</taxon>
    </lineage>
</organism>
<accession>A0ABV0G8V9</accession>